<comment type="subcellular location">
    <subcellularLocation>
        <location evidence="1">Membrane</location>
        <topology evidence="1">Multi-pass membrane protein</topology>
    </subcellularLocation>
</comment>
<dbReference type="InterPro" id="IPR008436">
    <property type="entry name" value="SRP-like"/>
</dbReference>
<dbReference type="KEGG" id="cpm:G5S_0508"/>
<dbReference type="EMBL" id="CP002608">
    <property type="protein sequence ID" value="AEB41488.1"/>
    <property type="molecule type" value="Genomic_DNA"/>
</dbReference>
<evidence type="ECO:0000256" key="5">
    <source>
        <dbReference type="SAM" id="Phobius"/>
    </source>
</evidence>
<dbReference type="Proteomes" id="UP000008305">
    <property type="component" value="Chromosome"/>
</dbReference>
<name>A0AA34RD13_CHLPE</name>
<dbReference type="GO" id="GO:0019867">
    <property type="term" value="C:outer membrane"/>
    <property type="evidence" value="ECO:0007669"/>
    <property type="project" value="InterPro"/>
</dbReference>
<keyword evidence="4 5" id="KW-0472">Membrane</keyword>
<sequence>MASSIDAPRNDVNPATGLNPAAPNTVDSISVKVDRIPDVVKVSMVNVMLNWVREKIVDPVRNSAFVKSRAVQITIMVLGVILVAGGLVLLLTLHSHIGNTAFLFIIPAVVGLIKLLITSFCLGESCSLEKWKVFRDWAGVLEDQFDNGLLDGSNQIFVDSNRDIRRPGSGGSGGVSASGALEQVANIVMN</sequence>
<gene>
    <name evidence="6" type="ordered locus">G5S_0508</name>
</gene>
<evidence type="ECO:0000256" key="2">
    <source>
        <dbReference type="ARBA" id="ARBA00022692"/>
    </source>
</evidence>
<keyword evidence="2 5" id="KW-0812">Transmembrane</keyword>
<keyword evidence="3 5" id="KW-1133">Transmembrane helix</keyword>
<evidence type="ECO:0000256" key="1">
    <source>
        <dbReference type="ARBA" id="ARBA00004141"/>
    </source>
</evidence>
<evidence type="ECO:0000256" key="3">
    <source>
        <dbReference type="ARBA" id="ARBA00022989"/>
    </source>
</evidence>
<dbReference type="AlphaFoldDB" id="A0AA34RD13"/>
<dbReference type="RefSeq" id="WP_013712566.1">
    <property type="nucleotide sequence ID" value="NC_015408.1"/>
</dbReference>
<reference evidence="6 7" key="1">
    <citation type="journal article" date="2011" name="J. Bacteriol.">
        <title>Genome sequence of the obligate intracellular animal pathogen Chlamydia pecorum E58.</title>
        <authorList>
            <person name="Mojica S."/>
            <person name="Huot Creasy H."/>
            <person name="Daugherty S."/>
            <person name="Read T.D."/>
            <person name="Kim T."/>
            <person name="Kaltenboeck B."/>
            <person name="Bavoil P."/>
            <person name="Myers G.S."/>
        </authorList>
    </citation>
    <scope>NUCLEOTIDE SEQUENCE [LARGE SCALE GENOMIC DNA]</scope>
    <source>
        <strain evidence="6 7">E58</strain>
    </source>
</reference>
<proteinExistence type="predicted"/>
<feature type="transmembrane region" description="Helical" evidence="5">
    <location>
        <begin position="70"/>
        <end position="94"/>
    </location>
</feature>
<organism evidence="6 7">
    <name type="scientific">Chlamydia pecorum (strain ATCC VR-628 / DSM 29919 / E58)</name>
    <name type="common">Chlamydophila pecorum</name>
    <dbReference type="NCBI Taxonomy" id="331635"/>
    <lineage>
        <taxon>Bacteria</taxon>
        <taxon>Pseudomonadati</taxon>
        <taxon>Chlamydiota</taxon>
        <taxon>Chlamydiia</taxon>
        <taxon>Chlamydiales</taxon>
        <taxon>Chlamydiaceae</taxon>
        <taxon>Chlamydia/Chlamydophila group</taxon>
        <taxon>Chlamydia</taxon>
    </lineage>
</organism>
<evidence type="ECO:0000313" key="7">
    <source>
        <dbReference type="Proteomes" id="UP000008305"/>
    </source>
</evidence>
<keyword evidence="7" id="KW-1185">Reference proteome</keyword>
<evidence type="ECO:0000256" key="4">
    <source>
        <dbReference type="ARBA" id="ARBA00023136"/>
    </source>
</evidence>
<protein>
    <submittedName>
        <fullName evidence="6">15 kDa Cysteine-rich protein</fullName>
    </submittedName>
</protein>
<accession>A0AA34RD13</accession>
<evidence type="ECO:0000313" key="6">
    <source>
        <dbReference type="EMBL" id="AEB41488.1"/>
    </source>
</evidence>
<dbReference type="Pfam" id="PF05745">
    <property type="entry name" value="CRPA"/>
    <property type="match status" value="1"/>
</dbReference>
<feature type="transmembrane region" description="Helical" evidence="5">
    <location>
        <begin position="100"/>
        <end position="122"/>
    </location>
</feature>